<dbReference type="SUPFAM" id="SSF51735">
    <property type="entry name" value="NAD(P)-binding Rossmann-fold domains"/>
    <property type="match status" value="1"/>
</dbReference>
<comment type="caution">
    <text evidence="1">The sequence shown here is derived from an EMBL/GenBank/DDBJ whole genome shotgun (WGS) entry which is preliminary data.</text>
</comment>
<dbReference type="InterPro" id="IPR036291">
    <property type="entry name" value="NAD(P)-bd_dom_sf"/>
</dbReference>
<evidence type="ECO:0000313" key="1">
    <source>
        <dbReference type="EMBL" id="GGP27464.1"/>
    </source>
</evidence>
<organism evidence="1 2">
    <name type="scientific">Silvimonas amylolytica</name>
    <dbReference type="NCBI Taxonomy" id="449663"/>
    <lineage>
        <taxon>Bacteria</taxon>
        <taxon>Pseudomonadati</taxon>
        <taxon>Pseudomonadota</taxon>
        <taxon>Betaproteobacteria</taxon>
        <taxon>Neisseriales</taxon>
        <taxon>Chitinibacteraceae</taxon>
        <taxon>Silvimonas</taxon>
    </lineage>
</organism>
<dbReference type="Proteomes" id="UP000621859">
    <property type="component" value="Unassembled WGS sequence"/>
</dbReference>
<dbReference type="EMBL" id="BMLY01000006">
    <property type="protein sequence ID" value="GGP27464.1"/>
    <property type="molecule type" value="Genomic_DNA"/>
</dbReference>
<accession>A0ABQ2PR84</accession>
<evidence type="ECO:0000313" key="2">
    <source>
        <dbReference type="Proteomes" id="UP000621859"/>
    </source>
</evidence>
<proteinExistence type="predicted"/>
<sequence length="215" mass="22979">MLIAGYSAGLGAALARQFTNAGYSVVGASRSGEGEHVDLTDEGAVGALFACLDQHYPPLAGVIHNSMLFLREPLMSTSAAQLESVWRAMVMTAFLVTREAIPRLQQLGGGTLIYTGASGSRRAGVDFAAFSSAKFALRGFAQAVAREHGAQGIHAVSVIVDGLIESDKTAQRFAASHLQRMINPDELAVQYLQLFHQPASTWTQELDIRPMGGRF</sequence>
<gene>
    <name evidence="1" type="ORF">GCM10010971_32830</name>
</gene>
<reference evidence="2" key="1">
    <citation type="journal article" date="2019" name="Int. J. Syst. Evol. Microbiol.">
        <title>The Global Catalogue of Microorganisms (GCM) 10K type strain sequencing project: providing services to taxonomists for standard genome sequencing and annotation.</title>
        <authorList>
            <consortium name="The Broad Institute Genomics Platform"/>
            <consortium name="The Broad Institute Genome Sequencing Center for Infectious Disease"/>
            <person name="Wu L."/>
            <person name="Ma J."/>
        </authorList>
    </citation>
    <scope>NUCLEOTIDE SEQUENCE [LARGE SCALE GENOMIC DNA]</scope>
    <source>
        <strain evidence="2">CGMCC 1.8860</strain>
    </source>
</reference>
<dbReference type="InterPro" id="IPR002347">
    <property type="entry name" value="SDR_fam"/>
</dbReference>
<dbReference type="Pfam" id="PF00106">
    <property type="entry name" value="adh_short"/>
    <property type="match status" value="1"/>
</dbReference>
<name>A0ABQ2PR84_9NEIS</name>
<dbReference type="PANTHER" id="PTHR43431:SF7">
    <property type="entry name" value="OXIDOREDUCTASE, SHORT CHAIN DEHYDROGENASE_REDUCTASE FAMILY (AFU_ORTHOLOGUE AFUA_5G14000)"/>
    <property type="match status" value="1"/>
</dbReference>
<protein>
    <submittedName>
        <fullName evidence="1">Glucose 1-dehydrogenase</fullName>
    </submittedName>
</protein>
<dbReference type="PANTHER" id="PTHR43431">
    <property type="entry name" value="OXIDOREDUCTASE, SHORT CHAIN DEHYDROGENASE/REDUCTASE FAMILY (AFU_ORTHOLOGUE AFUA_5G14000)"/>
    <property type="match status" value="1"/>
</dbReference>
<dbReference type="Gene3D" id="3.40.50.720">
    <property type="entry name" value="NAD(P)-binding Rossmann-like Domain"/>
    <property type="match status" value="1"/>
</dbReference>
<keyword evidence="2" id="KW-1185">Reference proteome</keyword>